<evidence type="ECO:0000313" key="2">
    <source>
        <dbReference type="EMBL" id="MYN10614.1"/>
    </source>
</evidence>
<dbReference type="EMBL" id="WWCU01000041">
    <property type="protein sequence ID" value="MYN10614.1"/>
    <property type="molecule type" value="Genomic_DNA"/>
</dbReference>
<name>A0A7X4KNS7_9BURK</name>
<protein>
    <recommendedName>
        <fullName evidence="4">Lipoprotein</fullName>
    </recommendedName>
</protein>
<dbReference type="Proteomes" id="UP000450676">
    <property type="component" value="Unassembled WGS sequence"/>
</dbReference>
<organism evidence="2 3">
    <name type="scientific">Pseudoduganella aquatica</name>
    <dbReference type="NCBI Taxonomy" id="2660641"/>
    <lineage>
        <taxon>Bacteria</taxon>
        <taxon>Pseudomonadati</taxon>
        <taxon>Pseudomonadota</taxon>
        <taxon>Betaproteobacteria</taxon>
        <taxon>Burkholderiales</taxon>
        <taxon>Oxalobacteraceae</taxon>
        <taxon>Telluria group</taxon>
        <taxon>Pseudoduganella</taxon>
    </lineage>
</organism>
<evidence type="ECO:0000256" key="1">
    <source>
        <dbReference type="SAM" id="SignalP"/>
    </source>
</evidence>
<comment type="caution">
    <text evidence="2">The sequence shown here is derived from an EMBL/GenBank/DDBJ whole genome shotgun (WGS) entry which is preliminary data.</text>
</comment>
<keyword evidence="1" id="KW-0732">Signal</keyword>
<feature type="signal peptide" evidence="1">
    <location>
        <begin position="1"/>
        <end position="17"/>
    </location>
</feature>
<gene>
    <name evidence="2" type="ORF">GTP77_25170</name>
</gene>
<sequence>MSRPALFAAAAALTLVAGCGTLTESPTQQVLVQTVLDHREVAGVGCILYNDAGKWFVTTPARVEIRKSSGQLRVDCRLERAAWAFEKINSRENGTLWGNVALTAGVGIVVDRNTGQGFDYPAVLTVEMKRFDAGDGRAPPDAGRAVY</sequence>
<dbReference type="PROSITE" id="PS51257">
    <property type="entry name" value="PROKAR_LIPOPROTEIN"/>
    <property type="match status" value="1"/>
</dbReference>
<keyword evidence="3" id="KW-1185">Reference proteome</keyword>
<dbReference type="AlphaFoldDB" id="A0A7X4KNS7"/>
<evidence type="ECO:0000313" key="3">
    <source>
        <dbReference type="Proteomes" id="UP000450676"/>
    </source>
</evidence>
<feature type="chain" id="PRO_5030710819" description="Lipoprotein" evidence="1">
    <location>
        <begin position="18"/>
        <end position="147"/>
    </location>
</feature>
<accession>A0A7X4KNS7</accession>
<reference evidence="2 3" key="1">
    <citation type="submission" date="2019-12" db="EMBL/GenBank/DDBJ databases">
        <title>Novel species isolated from a subtropical stream in China.</title>
        <authorList>
            <person name="Lu H."/>
        </authorList>
    </citation>
    <scope>NUCLEOTIDE SEQUENCE [LARGE SCALE GENOMIC DNA]</scope>
    <source>
        <strain evidence="2 3">FT127W</strain>
    </source>
</reference>
<evidence type="ECO:0008006" key="4">
    <source>
        <dbReference type="Google" id="ProtNLM"/>
    </source>
</evidence>
<proteinExistence type="predicted"/>
<dbReference type="RefSeq" id="WP_161074899.1">
    <property type="nucleotide sequence ID" value="NZ_CP086370.1"/>
</dbReference>